<keyword evidence="1" id="KW-0732">Signal</keyword>
<evidence type="ECO:0000256" key="1">
    <source>
        <dbReference type="SAM" id="SignalP"/>
    </source>
</evidence>
<name>A0A131YGB8_RHIAP</name>
<evidence type="ECO:0000313" key="2">
    <source>
        <dbReference type="EMBL" id="JAP77530.1"/>
    </source>
</evidence>
<feature type="signal peptide" evidence="1">
    <location>
        <begin position="1"/>
        <end position="19"/>
    </location>
</feature>
<reference evidence="2" key="1">
    <citation type="journal article" date="2016" name="Ticks Tick Borne Dis.">
        <title>De novo assembly and annotation of the salivary gland transcriptome of Rhipicephalus appendiculatus male and female ticks during blood feeding.</title>
        <authorList>
            <person name="de Castro M.H."/>
            <person name="de Klerk D."/>
            <person name="Pienaar R."/>
            <person name="Latif A.A."/>
            <person name="Rees D.J."/>
            <person name="Mans B.J."/>
        </authorList>
    </citation>
    <scope>NUCLEOTIDE SEQUENCE</scope>
    <source>
        <tissue evidence="2">Salivary glands</tissue>
    </source>
</reference>
<feature type="chain" id="PRO_5007285023" description="TIL domain containing protein" evidence="1">
    <location>
        <begin position="20"/>
        <end position="150"/>
    </location>
</feature>
<dbReference type="AlphaFoldDB" id="A0A131YGB8"/>
<sequence>MAALSVLPALLVALVGVQATSESKSKRQVVGPEVLPNSAVRIPFTMCQVNVNDMVPCTVSPLAVDCFQRKGTCCRGACVCHSYPNPCIIDDYHFMGRRKRAALPGSYSHDMNRCKLACLRDCKTPYCSPGSSRNACKQLCVQRCLEECEN</sequence>
<accession>A0A131YGB8</accession>
<organism evidence="2">
    <name type="scientific">Rhipicephalus appendiculatus</name>
    <name type="common">Brown ear tick</name>
    <dbReference type="NCBI Taxonomy" id="34631"/>
    <lineage>
        <taxon>Eukaryota</taxon>
        <taxon>Metazoa</taxon>
        <taxon>Ecdysozoa</taxon>
        <taxon>Arthropoda</taxon>
        <taxon>Chelicerata</taxon>
        <taxon>Arachnida</taxon>
        <taxon>Acari</taxon>
        <taxon>Parasitiformes</taxon>
        <taxon>Ixodida</taxon>
        <taxon>Ixodoidea</taxon>
        <taxon>Ixodidae</taxon>
        <taxon>Rhipicephalinae</taxon>
        <taxon>Rhipicephalus</taxon>
        <taxon>Rhipicephalus</taxon>
    </lineage>
</organism>
<proteinExistence type="predicted"/>
<dbReference type="EMBL" id="GEDV01011027">
    <property type="protein sequence ID" value="JAP77530.1"/>
    <property type="molecule type" value="Transcribed_RNA"/>
</dbReference>
<protein>
    <recommendedName>
        <fullName evidence="3">TIL domain containing protein</fullName>
    </recommendedName>
</protein>
<evidence type="ECO:0008006" key="3">
    <source>
        <dbReference type="Google" id="ProtNLM"/>
    </source>
</evidence>